<accession>A0A804JSQ7</accession>
<dbReference type="EnsemblPlants" id="Ma07_t06140.1">
    <property type="protein sequence ID" value="Ma07_p06140.1"/>
    <property type="gene ID" value="Ma07_g06140"/>
</dbReference>
<evidence type="ECO:0000313" key="5">
    <source>
        <dbReference type="EnsemblPlants" id="Ma07_p06140.1"/>
    </source>
</evidence>
<feature type="coiled-coil region" evidence="1">
    <location>
        <begin position="392"/>
        <end position="514"/>
    </location>
</feature>
<feature type="coiled-coil region" evidence="1">
    <location>
        <begin position="125"/>
        <end position="152"/>
    </location>
</feature>
<dbReference type="Pfam" id="PF26581">
    <property type="entry name" value="WIT1_2_N"/>
    <property type="match status" value="1"/>
</dbReference>
<reference evidence="5" key="2">
    <citation type="submission" date="2021-05" db="UniProtKB">
        <authorList>
            <consortium name="EnsemblPlants"/>
        </authorList>
    </citation>
    <scope>IDENTIFICATION</scope>
    <source>
        <strain evidence="5">subsp. malaccensis</strain>
    </source>
</reference>
<dbReference type="PANTHER" id="PTHR35705:SF1">
    <property type="entry name" value="WPP DOMAIN-INTERACTING TAIL-ANCHORED PROTEIN 1"/>
    <property type="match status" value="1"/>
</dbReference>
<gene>
    <name evidence="4" type="ORF">GSMUA_48690.1</name>
</gene>
<evidence type="ECO:0000313" key="6">
    <source>
        <dbReference type="Proteomes" id="UP000012960"/>
    </source>
</evidence>
<dbReference type="SUPFAM" id="SSF57997">
    <property type="entry name" value="Tropomyosin"/>
    <property type="match status" value="1"/>
</dbReference>
<dbReference type="FunCoup" id="A0A804JSQ7">
    <property type="interactions" value="1047"/>
</dbReference>
<organism evidence="5 6">
    <name type="scientific">Musa acuminata subsp. malaccensis</name>
    <name type="common">Wild banana</name>
    <name type="synonym">Musa malaccensis</name>
    <dbReference type="NCBI Taxonomy" id="214687"/>
    <lineage>
        <taxon>Eukaryota</taxon>
        <taxon>Viridiplantae</taxon>
        <taxon>Streptophyta</taxon>
        <taxon>Embryophyta</taxon>
        <taxon>Tracheophyta</taxon>
        <taxon>Spermatophyta</taxon>
        <taxon>Magnoliopsida</taxon>
        <taxon>Liliopsida</taxon>
        <taxon>Zingiberales</taxon>
        <taxon>Musaceae</taxon>
        <taxon>Musa</taxon>
    </lineage>
</organism>
<dbReference type="AlphaFoldDB" id="A0A804JSQ7"/>
<dbReference type="EMBL" id="HG996473">
    <property type="protein sequence ID" value="CAG1855769.1"/>
    <property type="molecule type" value="Genomic_DNA"/>
</dbReference>
<evidence type="ECO:0000256" key="2">
    <source>
        <dbReference type="SAM" id="MobiDB-lite"/>
    </source>
</evidence>
<sequence>MAIDDHDGNCLQEDEALSEDRINGGNGAEALTRVELDVAYSSEKLLNLEMLLMQVADRAHDIESVNMGYEDISDESVMKAFESDILSGILDMEVNELQSFMSLLQIEIMEARQNFCQGEHMEDCTATVEEKLHDAEESVKKLQDSVADIREQSSKFGRTLALFHNETRSDENEELENDHLTSIKKPQTVDQQRHVLQMLEKSLARELDLEKKLSEYRSNEEDLKIKLHYTERELYCMEELMEICLERAFEAENSAELLQGIARELAGKLQLVQLNLNSSLHREHEMRFNLEENMMQLPAEEAARERLTSSHAELNDMLSSKEKGLKASVMEAEEKGILTSAEILSLREKVIALEEQLRESNVQLQLAKTSAETSQQQQSTLQSDLYQMENVMEGLKANVLRAESKAESAEAKYTESRKSNIALNEEIVFLRNSEPEKRSLLERRYKESNTQLEHAKASAEALEEQQNVLYAAITDMQSMIEDLKAKVSKAESRAENAESKCTLLTETNLELNEELGCLRGRLEYLETSLHQTEGAKIATAKDIGIRTKIISDLVMKLALERERLQFQISALTKKNKVLLEKCKRKGDAHIPKSYKGPQNGTELGFPKSSIDALTESSATDFQVEKLAADVPASDKSTEMTASTEESSGAGPKMETWAVPTYWPPGFPISHHHLHLCSALISGSVSEPELPIILDKGDWQTAEILSLSVRFFRSSFHLPPLA</sequence>
<dbReference type="InterPro" id="IPR058610">
    <property type="entry name" value="WIT1_2_N"/>
</dbReference>
<protein>
    <submittedName>
        <fullName evidence="4">(wild Malaysian banana) hypothetical protein</fullName>
    </submittedName>
</protein>
<dbReference type="OMA" id="IDNCIGQ"/>
<proteinExistence type="predicted"/>
<keyword evidence="6" id="KW-1185">Reference proteome</keyword>
<feature type="domain" description="WIT1/2 N-terminal helical bundle" evidence="3">
    <location>
        <begin position="26"/>
        <end position="163"/>
    </location>
</feature>
<name>A0A804JSQ7_MUSAM</name>
<evidence type="ECO:0000256" key="1">
    <source>
        <dbReference type="SAM" id="Coils"/>
    </source>
</evidence>
<feature type="region of interest" description="Disordered" evidence="2">
    <location>
        <begin position="630"/>
        <end position="652"/>
    </location>
</feature>
<dbReference type="Gramene" id="Ma07_t06140.1">
    <property type="protein sequence ID" value="Ma07_p06140.1"/>
    <property type="gene ID" value="Ma07_g06140"/>
</dbReference>
<evidence type="ECO:0000259" key="3">
    <source>
        <dbReference type="Pfam" id="PF26581"/>
    </source>
</evidence>
<evidence type="ECO:0000313" key="4">
    <source>
        <dbReference type="EMBL" id="CAG1855769.1"/>
    </source>
</evidence>
<reference evidence="4" key="1">
    <citation type="submission" date="2021-03" db="EMBL/GenBank/DDBJ databases">
        <authorList>
            <consortium name="Genoscope - CEA"/>
            <person name="William W."/>
        </authorList>
    </citation>
    <scope>NUCLEOTIDE SEQUENCE</scope>
    <source>
        <strain evidence="4">Doubled-haploid Pahang</strain>
    </source>
</reference>
<dbReference type="PANTHER" id="PTHR35705">
    <property type="entry name" value="WPP DOMAIN-INTERACTING TAIL-ANCHORED PROTEIN 1"/>
    <property type="match status" value="1"/>
</dbReference>
<dbReference type="Gene3D" id="1.20.5.170">
    <property type="match status" value="1"/>
</dbReference>
<keyword evidence="1" id="KW-0175">Coiled coil</keyword>
<dbReference type="InterPro" id="IPR039976">
    <property type="entry name" value="WIT1/WIT2"/>
</dbReference>
<dbReference type="Proteomes" id="UP000012960">
    <property type="component" value="Unplaced"/>
</dbReference>
<feature type="compositionally biased region" description="Low complexity" evidence="2">
    <location>
        <begin position="638"/>
        <end position="647"/>
    </location>
</feature>
<dbReference type="InParanoid" id="A0A804JSQ7"/>